<dbReference type="EMBL" id="KL662187">
    <property type="protein sequence ID" value="KFM29146.1"/>
    <property type="molecule type" value="Genomic_DNA"/>
</dbReference>
<reference evidence="2 3" key="1">
    <citation type="journal article" date="2014" name="BMC Genomics">
        <title>Oil accumulation mechanisms of the oleaginous microalga Chlorella protothecoides revealed through its genome, transcriptomes, and proteomes.</title>
        <authorList>
            <person name="Gao C."/>
            <person name="Wang Y."/>
            <person name="Shen Y."/>
            <person name="Yan D."/>
            <person name="He X."/>
            <person name="Dai J."/>
            <person name="Wu Q."/>
        </authorList>
    </citation>
    <scope>NUCLEOTIDE SEQUENCE [LARGE SCALE GENOMIC DNA]</scope>
    <source>
        <strain evidence="2 3">0710</strain>
    </source>
</reference>
<dbReference type="GeneID" id="23616893"/>
<sequence>MASSLYGDIKRRDHKSVFIRPQEGLFGLKEWIDQGYLPPMPDNSGRLVKQRYARKMRVDSPQETSEEEDGEDEPISSSETEQEKARGEHGACPGAARGQVHWERAGHSHG</sequence>
<dbReference type="Proteomes" id="UP000028924">
    <property type="component" value="Unassembled WGS sequence"/>
</dbReference>
<evidence type="ECO:0000256" key="1">
    <source>
        <dbReference type="SAM" id="MobiDB-lite"/>
    </source>
</evidence>
<feature type="compositionally biased region" description="Basic and acidic residues" evidence="1">
    <location>
        <begin position="100"/>
        <end position="110"/>
    </location>
</feature>
<evidence type="ECO:0000313" key="2">
    <source>
        <dbReference type="EMBL" id="KFM29146.1"/>
    </source>
</evidence>
<organism evidence="2 3">
    <name type="scientific">Auxenochlorella protothecoides</name>
    <name type="common">Green microalga</name>
    <name type="synonym">Chlorella protothecoides</name>
    <dbReference type="NCBI Taxonomy" id="3075"/>
    <lineage>
        <taxon>Eukaryota</taxon>
        <taxon>Viridiplantae</taxon>
        <taxon>Chlorophyta</taxon>
        <taxon>core chlorophytes</taxon>
        <taxon>Trebouxiophyceae</taxon>
        <taxon>Chlorellales</taxon>
        <taxon>Chlorellaceae</taxon>
        <taxon>Auxenochlorella</taxon>
    </lineage>
</organism>
<name>A0A087STU2_AUXPR</name>
<protein>
    <submittedName>
        <fullName evidence="2">Uncharacterized protein</fullName>
    </submittedName>
</protein>
<dbReference type="KEGG" id="apro:F751_5502"/>
<gene>
    <name evidence="2" type="ORF">F751_5502</name>
</gene>
<feature type="region of interest" description="Disordered" evidence="1">
    <location>
        <begin position="35"/>
        <end position="110"/>
    </location>
</feature>
<accession>A0A087STU2</accession>
<dbReference type="RefSeq" id="XP_011402199.1">
    <property type="nucleotide sequence ID" value="XM_011403897.1"/>
</dbReference>
<dbReference type="AlphaFoldDB" id="A0A087STU2"/>
<proteinExistence type="predicted"/>
<evidence type="ECO:0000313" key="3">
    <source>
        <dbReference type="Proteomes" id="UP000028924"/>
    </source>
</evidence>
<dbReference type="STRING" id="3075.A0A087STU2"/>
<feature type="compositionally biased region" description="Acidic residues" evidence="1">
    <location>
        <begin position="64"/>
        <end position="74"/>
    </location>
</feature>
<keyword evidence="3" id="KW-1185">Reference proteome</keyword>
<dbReference type="OrthoDB" id="547517at2759"/>